<dbReference type="AlphaFoldDB" id="A0A0A9BAT3"/>
<protein>
    <submittedName>
        <fullName evidence="1">Uncharacterized protein</fullName>
    </submittedName>
</protein>
<evidence type="ECO:0000313" key="1">
    <source>
        <dbReference type="EMBL" id="JAD59278.1"/>
    </source>
</evidence>
<dbReference type="EMBL" id="GBRH01238617">
    <property type="protein sequence ID" value="JAD59278.1"/>
    <property type="molecule type" value="Transcribed_RNA"/>
</dbReference>
<proteinExistence type="predicted"/>
<reference evidence="1" key="2">
    <citation type="journal article" date="2015" name="Data Brief">
        <title>Shoot transcriptome of the giant reed, Arundo donax.</title>
        <authorList>
            <person name="Barrero R.A."/>
            <person name="Guerrero F.D."/>
            <person name="Moolhuijzen P."/>
            <person name="Goolsby J.A."/>
            <person name="Tidwell J."/>
            <person name="Bellgard S.E."/>
            <person name="Bellgard M.I."/>
        </authorList>
    </citation>
    <scope>NUCLEOTIDE SEQUENCE</scope>
    <source>
        <tissue evidence="1">Shoot tissue taken approximately 20 cm above the soil surface</tissue>
    </source>
</reference>
<dbReference type="InterPro" id="IPR038765">
    <property type="entry name" value="Papain-like_cys_pep_sf"/>
</dbReference>
<reference evidence="1" key="1">
    <citation type="submission" date="2014-09" db="EMBL/GenBank/DDBJ databases">
        <authorList>
            <person name="Magalhaes I.L.F."/>
            <person name="Oliveira U."/>
            <person name="Santos F.R."/>
            <person name="Vidigal T.H.D.A."/>
            <person name="Brescovit A.D."/>
            <person name="Santos A.J."/>
        </authorList>
    </citation>
    <scope>NUCLEOTIDE SEQUENCE</scope>
    <source>
        <tissue evidence="1">Shoot tissue taken approximately 20 cm above the soil surface</tissue>
    </source>
</reference>
<name>A0A0A9BAT3_ARUDO</name>
<sequence>MYRSKLDFDSGVFVLKFLEILRFGDNISNAFSHDDVRNIRVQIVNELVFNKYNTADTSAVKNYYSPGHFSRSSHSQNVA</sequence>
<organism evidence="1">
    <name type="scientific">Arundo donax</name>
    <name type="common">Giant reed</name>
    <name type="synonym">Donax arundinaceus</name>
    <dbReference type="NCBI Taxonomy" id="35708"/>
    <lineage>
        <taxon>Eukaryota</taxon>
        <taxon>Viridiplantae</taxon>
        <taxon>Streptophyta</taxon>
        <taxon>Embryophyta</taxon>
        <taxon>Tracheophyta</taxon>
        <taxon>Spermatophyta</taxon>
        <taxon>Magnoliopsida</taxon>
        <taxon>Liliopsida</taxon>
        <taxon>Poales</taxon>
        <taxon>Poaceae</taxon>
        <taxon>PACMAD clade</taxon>
        <taxon>Arundinoideae</taxon>
        <taxon>Arundineae</taxon>
        <taxon>Arundo</taxon>
    </lineage>
</organism>
<dbReference type="SUPFAM" id="SSF54001">
    <property type="entry name" value="Cysteine proteinases"/>
    <property type="match status" value="1"/>
</dbReference>
<accession>A0A0A9BAT3</accession>